<dbReference type="EC" id="2.4.-.-" evidence="2"/>
<dbReference type="InterPro" id="IPR029044">
    <property type="entry name" value="Nucleotide-diphossugar_trans"/>
</dbReference>
<keyword evidence="2" id="KW-0328">Glycosyltransferase</keyword>
<evidence type="ECO:0000313" key="2">
    <source>
        <dbReference type="EMBL" id="SNQ59246.1"/>
    </source>
</evidence>
<dbReference type="GO" id="GO:0016757">
    <property type="term" value="F:glycosyltransferase activity"/>
    <property type="evidence" value="ECO:0007669"/>
    <property type="project" value="UniProtKB-KW"/>
</dbReference>
<feature type="domain" description="Glycosyltransferase 2-like" evidence="1">
    <location>
        <begin position="7"/>
        <end position="137"/>
    </location>
</feature>
<dbReference type="InterPro" id="IPR001173">
    <property type="entry name" value="Glyco_trans_2-like"/>
</dbReference>
<keyword evidence="3" id="KW-1185">Reference proteome</keyword>
<dbReference type="PANTHER" id="PTHR43685:SF2">
    <property type="entry name" value="GLYCOSYLTRANSFERASE 2-LIKE DOMAIN-CONTAINING PROTEIN"/>
    <property type="match status" value="1"/>
</dbReference>
<dbReference type="OrthoDB" id="46222at2157"/>
<keyword evidence="2" id="KW-0808">Transferase</keyword>
<sequence length="309" mass="35489">MNYPFVSILLATHNRRSWLEECLGSLFNQDYPKEKYEIIVINDGSNDGTEKVLRTYEKKAPCTFIWHTQRNQGKAAALNTGLNNTTKGEIICFTDDDCVADKNWIKNMLNAFKDERVGGVGGTILAYKPKNHVERYGGFFDQEGSVSLATGNAAYRSHIIKSVGGFDTQLIGLEDIDFGVRVRGKGYKLKYTSEAIIYHRNYCSLDRLIKRKRLEGRQLYNLSTKYEHYFNARKLIIKISLEIVKKVTLLDNISKIINNKNRRGIFLREIFEVVVLISTLLGLIEGMVRRKTYGYKGDKICSKFDFEFD</sequence>
<name>A0A284VIZ5_9EURY</name>
<protein>
    <submittedName>
        <fullName evidence="2">Putative glycosyltransferase</fullName>
        <ecNumber evidence="2">2.4.-.-</ecNumber>
    </submittedName>
</protein>
<dbReference type="SUPFAM" id="SSF53448">
    <property type="entry name" value="Nucleotide-diphospho-sugar transferases"/>
    <property type="match status" value="1"/>
</dbReference>
<dbReference type="RefSeq" id="WP_096203652.1">
    <property type="nucleotide sequence ID" value="NZ_FZMP01000014.1"/>
</dbReference>
<dbReference type="Gene3D" id="3.90.550.10">
    <property type="entry name" value="Spore Coat Polysaccharide Biosynthesis Protein SpsA, Chain A"/>
    <property type="match status" value="1"/>
</dbReference>
<dbReference type="PANTHER" id="PTHR43685">
    <property type="entry name" value="GLYCOSYLTRANSFERASE"/>
    <property type="match status" value="1"/>
</dbReference>
<dbReference type="Pfam" id="PF00535">
    <property type="entry name" value="Glycos_transf_2"/>
    <property type="match status" value="1"/>
</dbReference>
<accession>A0A284VIZ5</accession>
<dbReference type="InterPro" id="IPR050834">
    <property type="entry name" value="Glycosyltransf_2"/>
</dbReference>
<evidence type="ECO:0000313" key="3">
    <source>
        <dbReference type="Proteomes" id="UP000218615"/>
    </source>
</evidence>
<evidence type="ECO:0000259" key="1">
    <source>
        <dbReference type="Pfam" id="PF00535"/>
    </source>
</evidence>
<reference evidence="3" key="1">
    <citation type="submission" date="2017-06" db="EMBL/GenBank/DDBJ databases">
        <authorList>
            <person name="Cremers G."/>
        </authorList>
    </citation>
    <scope>NUCLEOTIDE SEQUENCE [LARGE SCALE GENOMIC DNA]</scope>
</reference>
<dbReference type="Proteomes" id="UP000218615">
    <property type="component" value="Unassembled WGS sequence"/>
</dbReference>
<gene>
    <name evidence="2" type="ORF">MNV_1100023</name>
</gene>
<dbReference type="AlphaFoldDB" id="A0A284VIZ5"/>
<dbReference type="EMBL" id="FZMP01000014">
    <property type="protein sequence ID" value="SNQ59246.1"/>
    <property type="molecule type" value="Genomic_DNA"/>
</dbReference>
<organism evidence="2 3">
    <name type="scientific">Candidatus Methanoperedens nitratireducens</name>
    <dbReference type="NCBI Taxonomy" id="1392998"/>
    <lineage>
        <taxon>Archaea</taxon>
        <taxon>Methanobacteriati</taxon>
        <taxon>Methanobacteriota</taxon>
        <taxon>Stenosarchaea group</taxon>
        <taxon>Methanomicrobia</taxon>
        <taxon>Methanosarcinales</taxon>
        <taxon>ANME-2 cluster</taxon>
        <taxon>Candidatus Methanoperedentaceae</taxon>
        <taxon>Candidatus Methanoperedens</taxon>
    </lineage>
</organism>
<proteinExistence type="predicted"/>